<dbReference type="GO" id="GO:0015031">
    <property type="term" value="P:protein transport"/>
    <property type="evidence" value="ECO:0007669"/>
    <property type="project" value="UniProtKB-KW"/>
</dbReference>
<dbReference type="PATRIC" id="fig|1609969.3.peg.3087"/>
<proteinExistence type="inferred from homology"/>
<dbReference type="PRINTS" id="PR01853">
    <property type="entry name" value="YAJCTRNLCASE"/>
</dbReference>
<keyword evidence="10 11" id="KW-0472">Membrane</keyword>
<reference evidence="12 13" key="1">
    <citation type="submission" date="2015-02" db="EMBL/GenBank/DDBJ databases">
        <title>Single-cell genomics of uncultivated deep-branching MTB reveals a conserved set of magnetosome genes.</title>
        <authorList>
            <person name="Kolinko S."/>
            <person name="Richter M."/>
            <person name="Glockner F.O."/>
            <person name="Brachmann A."/>
            <person name="Schuler D."/>
        </authorList>
    </citation>
    <scope>NUCLEOTIDE SEQUENCE [LARGE SCALE GENOMIC DNA]</scope>
    <source>
        <strain evidence="12">SKK-01</strain>
    </source>
</reference>
<evidence type="ECO:0000256" key="1">
    <source>
        <dbReference type="ARBA" id="ARBA00004162"/>
    </source>
</evidence>
<comment type="similarity">
    <text evidence="2">Belongs to the YajC family.</text>
</comment>
<keyword evidence="8 11" id="KW-1133">Transmembrane helix</keyword>
<keyword evidence="6 11" id="KW-0812">Transmembrane</keyword>
<dbReference type="Pfam" id="PF02699">
    <property type="entry name" value="YajC"/>
    <property type="match status" value="1"/>
</dbReference>
<gene>
    <name evidence="12" type="ORF">OMAG_002884</name>
</gene>
<name>A0A0F0CP71_9BACT</name>
<comment type="subcellular location">
    <subcellularLocation>
        <location evidence="1">Cell membrane</location>
        <topology evidence="1">Single-pass membrane protein</topology>
    </subcellularLocation>
</comment>
<evidence type="ECO:0000256" key="6">
    <source>
        <dbReference type="ARBA" id="ARBA00022692"/>
    </source>
</evidence>
<evidence type="ECO:0000256" key="3">
    <source>
        <dbReference type="ARBA" id="ARBA00014962"/>
    </source>
</evidence>
<dbReference type="PANTHER" id="PTHR33909">
    <property type="entry name" value="SEC TRANSLOCON ACCESSORY COMPLEX SUBUNIT YAJC"/>
    <property type="match status" value="1"/>
</dbReference>
<dbReference type="NCBIfam" id="TIGR00739">
    <property type="entry name" value="yajC"/>
    <property type="match status" value="1"/>
</dbReference>
<evidence type="ECO:0000256" key="7">
    <source>
        <dbReference type="ARBA" id="ARBA00022927"/>
    </source>
</evidence>
<dbReference type="SMART" id="SM01323">
    <property type="entry name" value="YajC"/>
    <property type="match status" value="1"/>
</dbReference>
<evidence type="ECO:0000256" key="10">
    <source>
        <dbReference type="ARBA" id="ARBA00023136"/>
    </source>
</evidence>
<dbReference type="PANTHER" id="PTHR33909:SF1">
    <property type="entry name" value="SEC TRANSLOCON ACCESSORY COMPLEX SUBUNIT YAJC"/>
    <property type="match status" value="1"/>
</dbReference>
<dbReference type="GO" id="GO:0005886">
    <property type="term" value="C:plasma membrane"/>
    <property type="evidence" value="ECO:0007669"/>
    <property type="project" value="UniProtKB-SubCell"/>
</dbReference>
<dbReference type="Proteomes" id="UP000033428">
    <property type="component" value="Unassembled WGS sequence"/>
</dbReference>
<keyword evidence="7" id="KW-0653">Protein transport</keyword>
<dbReference type="AlphaFoldDB" id="A0A0F0CP71"/>
<evidence type="ECO:0000256" key="5">
    <source>
        <dbReference type="ARBA" id="ARBA00022475"/>
    </source>
</evidence>
<comment type="caution">
    <text evidence="12">The sequence shown here is derived from an EMBL/GenBank/DDBJ whole genome shotgun (WGS) entry which is preliminary data.</text>
</comment>
<dbReference type="InterPro" id="IPR003849">
    <property type="entry name" value="Preprotein_translocase_YajC"/>
</dbReference>
<keyword evidence="4" id="KW-0813">Transport</keyword>
<evidence type="ECO:0000256" key="8">
    <source>
        <dbReference type="ARBA" id="ARBA00022989"/>
    </source>
</evidence>
<organism evidence="12 13">
    <name type="scientific">Candidatus Omnitrophus magneticus</name>
    <dbReference type="NCBI Taxonomy" id="1609969"/>
    <lineage>
        <taxon>Bacteria</taxon>
        <taxon>Pseudomonadati</taxon>
        <taxon>Candidatus Omnitrophota</taxon>
        <taxon>Candidatus Omnitrophus</taxon>
    </lineage>
</organism>
<evidence type="ECO:0000313" key="13">
    <source>
        <dbReference type="Proteomes" id="UP000033428"/>
    </source>
</evidence>
<evidence type="ECO:0000256" key="4">
    <source>
        <dbReference type="ARBA" id="ARBA00022448"/>
    </source>
</evidence>
<keyword evidence="5" id="KW-1003">Cell membrane</keyword>
<feature type="transmembrane region" description="Helical" evidence="11">
    <location>
        <begin position="25"/>
        <end position="43"/>
    </location>
</feature>
<dbReference type="EMBL" id="JYNY01000634">
    <property type="protein sequence ID" value="KJJ83210.1"/>
    <property type="molecule type" value="Genomic_DNA"/>
</dbReference>
<accession>A0A0F0CP71</accession>
<keyword evidence="9" id="KW-0811">Translocation</keyword>
<evidence type="ECO:0000313" key="12">
    <source>
        <dbReference type="EMBL" id="KJJ83210.1"/>
    </source>
</evidence>
<sequence length="115" mass="12866">MFTLAFAQSAQQVSQTAGLPEQNPIATFAPIILIFIVFYFLLIRPQKKTQKAHADMIKNLKKNDEVVTTSGIHGTILNIQDDVITLRIDDDVKIRIQKNSIAYLKSKPVAEVVQS</sequence>
<evidence type="ECO:0000256" key="9">
    <source>
        <dbReference type="ARBA" id="ARBA00023010"/>
    </source>
</evidence>
<evidence type="ECO:0000256" key="2">
    <source>
        <dbReference type="ARBA" id="ARBA00006742"/>
    </source>
</evidence>
<protein>
    <recommendedName>
        <fullName evidence="3">Sec translocon accessory complex subunit YajC</fullName>
    </recommendedName>
</protein>
<evidence type="ECO:0000256" key="11">
    <source>
        <dbReference type="SAM" id="Phobius"/>
    </source>
</evidence>
<keyword evidence="13" id="KW-1185">Reference proteome</keyword>